<dbReference type="GO" id="GO:0005737">
    <property type="term" value="C:cytoplasm"/>
    <property type="evidence" value="ECO:0007669"/>
    <property type="project" value="TreeGrafter"/>
</dbReference>
<feature type="transmembrane region" description="Helical" evidence="1">
    <location>
        <begin position="400"/>
        <end position="420"/>
    </location>
</feature>
<dbReference type="AlphaFoldDB" id="A0A1V9XZV6"/>
<keyword evidence="1" id="KW-0812">Transmembrane</keyword>
<name>A0A1V9XZV6_9ACAR</name>
<dbReference type="InterPro" id="IPR001173">
    <property type="entry name" value="Glyco_trans_2-like"/>
</dbReference>
<evidence type="ECO:0000259" key="2">
    <source>
        <dbReference type="Pfam" id="PF13632"/>
    </source>
</evidence>
<dbReference type="EMBL" id="MNPL01001700">
    <property type="protein sequence ID" value="OQR78898.1"/>
    <property type="molecule type" value="Genomic_DNA"/>
</dbReference>
<dbReference type="Pfam" id="PF13632">
    <property type="entry name" value="Glyco_trans_2_3"/>
    <property type="match status" value="1"/>
</dbReference>
<dbReference type="Gene3D" id="3.90.550.10">
    <property type="entry name" value="Spore Coat Polysaccharide Biosynthesis Protein SpsA, Chain A"/>
    <property type="match status" value="1"/>
</dbReference>
<feature type="transmembrane region" description="Helical" evidence="1">
    <location>
        <begin position="44"/>
        <end position="66"/>
    </location>
</feature>
<dbReference type="PANTHER" id="PTHR16779:SF1">
    <property type="entry name" value="BETA-1,4-MANNOSYLTRANSFERASE EGH"/>
    <property type="match status" value="1"/>
</dbReference>
<evidence type="ECO:0000256" key="1">
    <source>
        <dbReference type="SAM" id="Phobius"/>
    </source>
</evidence>
<keyword evidence="4" id="KW-1185">Reference proteome</keyword>
<dbReference type="InterPro" id="IPR029044">
    <property type="entry name" value="Nucleotide-diphossugar_trans"/>
</dbReference>
<dbReference type="SUPFAM" id="SSF53448">
    <property type="entry name" value="Nucleotide-diphospho-sugar transferases"/>
    <property type="match status" value="1"/>
</dbReference>
<accession>A0A1V9XZV6</accession>
<dbReference type="Proteomes" id="UP000192247">
    <property type="component" value="Unassembled WGS sequence"/>
</dbReference>
<feature type="transmembrane region" description="Helical" evidence="1">
    <location>
        <begin position="465"/>
        <end position="493"/>
    </location>
</feature>
<keyword evidence="1" id="KW-0472">Membrane</keyword>
<reference evidence="3 4" key="1">
    <citation type="journal article" date="2017" name="Gigascience">
        <title>Draft genome of the honey bee ectoparasitic mite, Tropilaelaps mercedesae, is shaped by the parasitic life history.</title>
        <authorList>
            <person name="Dong X."/>
            <person name="Armstrong S.D."/>
            <person name="Xia D."/>
            <person name="Makepeace B.L."/>
            <person name="Darby A.C."/>
            <person name="Kadowaki T."/>
        </authorList>
    </citation>
    <scope>NUCLEOTIDE SEQUENCE [LARGE SCALE GENOMIC DNA]</scope>
    <source>
        <strain evidence="3">Wuxi-XJTLU</strain>
    </source>
</reference>
<evidence type="ECO:0000313" key="3">
    <source>
        <dbReference type="EMBL" id="OQR78898.1"/>
    </source>
</evidence>
<feature type="transmembrane region" description="Helical" evidence="1">
    <location>
        <begin position="432"/>
        <end position="453"/>
    </location>
</feature>
<dbReference type="GO" id="GO:0019187">
    <property type="term" value="F:beta-1,4-mannosyltransferase activity"/>
    <property type="evidence" value="ECO:0007669"/>
    <property type="project" value="InterPro"/>
</dbReference>
<sequence>MVRLRTPGIFHLLHCMLMATVVFAFMNFSGALKPPDEQLLVDPFSEYGVIFTIILYLFRLLPLLALPQSLTNLFGLTLYNAFPPKVRLKVKPHDAPFLCIRVVTRGDYPALVRENVERNLATCLETGINNFVIEVVTDKEVYSANEYPVVTDQLALAGEGSAELHLSQLAHQLQAPTKPDQVSIKIGRTSPVAVPWLNSKIRQTVVPKSYNTSTGAMFKARALQYCLEDSVNSLAEGDYILHLDEETLLTKDALRGVINFISAGRHPFGQGLITYANERVVNWFTTSADMYRVADDLGKLRFQFNFFHKPLFSWKGSYVCTRFGAERDVSFDHGPDGSVAEDCYFSMVAYAKGYSFEFIEGALWEKSPFTVGDLIQQRKRWLQGIYLVVHSGKIPRRFKIWLSCSLYAWATMPLSTSNLLLAPTFPLPCPQAFNVVCAFIGALNIYMYVFGLIKSFSIRRHGFFGFWLCLVLVVLAIPLNIVVENVAVIWGLLGDKHKFYIVEKNIKLSTQPLLPV</sequence>
<dbReference type="FunCoup" id="A0A1V9XZV6">
    <property type="interactions" value="211"/>
</dbReference>
<dbReference type="STRING" id="418985.A0A1V9XZV6"/>
<organism evidence="3 4">
    <name type="scientific">Tropilaelaps mercedesae</name>
    <dbReference type="NCBI Taxonomy" id="418985"/>
    <lineage>
        <taxon>Eukaryota</taxon>
        <taxon>Metazoa</taxon>
        <taxon>Ecdysozoa</taxon>
        <taxon>Arthropoda</taxon>
        <taxon>Chelicerata</taxon>
        <taxon>Arachnida</taxon>
        <taxon>Acari</taxon>
        <taxon>Parasitiformes</taxon>
        <taxon>Mesostigmata</taxon>
        <taxon>Gamasina</taxon>
        <taxon>Dermanyssoidea</taxon>
        <taxon>Laelapidae</taxon>
        <taxon>Tropilaelaps</taxon>
    </lineage>
</organism>
<proteinExistence type="predicted"/>
<feature type="domain" description="Glycosyltransferase 2-like" evidence="2">
    <location>
        <begin position="239"/>
        <end position="452"/>
    </location>
</feature>
<comment type="caution">
    <text evidence="3">The sequence shown here is derived from an EMBL/GenBank/DDBJ whole genome shotgun (WGS) entry which is preliminary data.</text>
</comment>
<protein>
    <submittedName>
        <fullName evidence="3">Beta-1</fullName>
    </submittedName>
</protein>
<feature type="transmembrane region" description="Helical" evidence="1">
    <location>
        <begin position="12"/>
        <end position="32"/>
    </location>
</feature>
<dbReference type="InParanoid" id="A0A1V9XZV6"/>
<evidence type="ECO:0000313" key="4">
    <source>
        <dbReference type="Proteomes" id="UP000192247"/>
    </source>
</evidence>
<dbReference type="InterPro" id="IPR027389">
    <property type="entry name" value="B_mannosylTrfase_Bre-3/Egh"/>
</dbReference>
<gene>
    <name evidence="3" type="ORF">BIW11_06103</name>
</gene>
<dbReference type="PANTHER" id="PTHR16779">
    <property type="entry name" value="BETA-1,4-MANNOSYLTRANSFERASE EGH"/>
    <property type="match status" value="1"/>
</dbReference>
<keyword evidence="1" id="KW-1133">Transmembrane helix</keyword>
<dbReference type="OrthoDB" id="3971593at2759"/>